<name>A0A1U9LJF6_9PROT</name>
<organism evidence="1 2">
    <name type="scientific">Acetobacter persici</name>
    <dbReference type="NCBI Taxonomy" id="1076596"/>
    <lineage>
        <taxon>Bacteria</taxon>
        <taxon>Pseudomonadati</taxon>
        <taxon>Pseudomonadota</taxon>
        <taxon>Alphaproteobacteria</taxon>
        <taxon>Acetobacterales</taxon>
        <taxon>Acetobacteraceae</taxon>
        <taxon>Acetobacter</taxon>
    </lineage>
</organism>
<proteinExistence type="predicted"/>
<reference evidence="1 2" key="1">
    <citation type="submission" date="2016-03" db="EMBL/GenBank/DDBJ databases">
        <title>Acetic acid bacteria sequencing.</title>
        <authorList>
            <person name="Brandt J."/>
            <person name="Jakob F."/>
            <person name="Vogel R.F."/>
        </authorList>
    </citation>
    <scope>NUCLEOTIDE SEQUENCE [LARGE SCALE GENOMIC DNA]</scope>
    <source>
        <strain evidence="1 2">TMW2.1084</strain>
        <plasmid evidence="2">pac1084_1</plasmid>
    </source>
</reference>
<geneLocation type="plasmid" evidence="2">
    <name>pac1084_1</name>
</geneLocation>
<protein>
    <submittedName>
        <fullName evidence="1">Uncharacterized protein</fullName>
    </submittedName>
</protein>
<gene>
    <name evidence="1" type="ORF">A0U91_16265</name>
</gene>
<evidence type="ECO:0000313" key="1">
    <source>
        <dbReference type="EMBL" id="AQT06561.1"/>
    </source>
</evidence>
<dbReference type="KEGG" id="aper:A0U91_16265"/>
<keyword evidence="1" id="KW-0614">Plasmid</keyword>
<dbReference type="AlphaFoldDB" id="A0A1U9LJF6"/>
<evidence type="ECO:0000313" key="2">
    <source>
        <dbReference type="Proteomes" id="UP000189055"/>
    </source>
</evidence>
<dbReference type="EMBL" id="CP014688">
    <property type="protein sequence ID" value="AQT06561.1"/>
    <property type="molecule type" value="Genomic_DNA"/>
</dbReference>
<dbReference type="Proteomes" id="UP000189055">
    <property type="component" value="Plasmid pAC1084_1"/>
</dbReference>
<sequence>MADGGSRPDLRKKLRLWVQKPQTVCQRLQLSSSVEKMLAAKKGQAEKYMKQGIAIRVMSDEDWKVSS</sequence>
<accession>A0A1U9LJF6</accession>